<dbReference type="Proteomes" id="UP000532746">
    <property type="component" value="Unassembled WGS sequence"/>
</dbReference>
<keyword evidence="1" id="KW-1133">Transmembrane helix</keyword>
<evidence type="ECO:0000259" key="2">
    <source>
        <dbReference type="SMART" id="SM00849"/>
    </source>
</evidence>
<dbReference type="InterPro" id="IPR036866">
    <property type="entry name" value="RibonucZ/Hydroxyglut_hydro"/>
</dbReference>
<keyword evidence="3" id="KW-0378">Hydrolase</keyword>
<dbReference type="PANTHER" id="PTHR42951:SF17">
    <property type="entry name" value="METALLO-BETA-LACTAMASE DOMAIN-CONTAINING PROTEIN"/>
    <property type="match status" value="1"/>
</dbReference>
<evidence type="ECO:0000313" key="4">
    <source>
        <dbReference type="Proteomes" id="UP000532746"/>
    </source>
</evidence>
<keyword evidence="1" id="KW-0472">Membrane</keyword>
<keyword evidence="4" id="KW-1185">Reference proteome</keyword>
<accession>A0A7W9T3L8</accession>
<gene>
    <name evidence="3" type="ORF">HNQ93_003852</name>
</gene>
<feature type="domain" description="Metallo-beta-lactamase" evidence="2">
    <location>
        <begin position="33"/>
        <end position="246"/>
    </location>
</feature>
<name>A0A7W9T3L8_9BACT</name>
<keyword evidence="1" id="KW-0812">Transmembrane</keyword>
<evidence type="ECO:0000256" key="1">
    <source>
        <dbReference type="SAM" id="Phobius"/>
    </source>
</evidence>
<organism evidence="3 4">
    <name type="scientific">Hymenobacter luteus</name>
    <dbReference type="NCBI Taxonomy" id="1411122"/>
    <lineage>
        <taxon>Bacteria</taxon>
        <taxon>Pseudomonadati</taxon>
        <taxon>Bacteroidota</taxon>
        <taxon>Cytophagia</taxon>
        <taxon>Cytophagales</taxon>
        <taxon>Hymenobacteraceae</taxon>
        <taxon>Hymenobacter</taxon>
    </lineage>
</organism>
<dbReference type="EMBL" id="JACHGG010000007">
    <property type="protein sequence ID" value="MBB6060976.1"/>
    <property type="molecule type" value="Genomic_DNA"/>
</dbReference>
<dbReference type="Pfam" id="PF00753">
    <property type="entry name" value="Lactamase_B"/>
    <property type="match status" value="1"/>
</dbReference>
<dbReference type="InterPro" id="IPR050855">
    <property type="entry name" value="NDM-1-like"/>
</dbReference>
<dbReference type="Gene3D" id="3.60.15.10">
    <property type="entry name" value="Ribonuclease Z/Hydroxyacylglutathione hydrolase-like"/>
    <property type="match status" value="1"/>
</dbReference>
<reference evidence="3 4" key="1">
    <citation type="submission" date="2020-08" db="EMBL/GenBank/DDBJ databases">
        <title>Genomic Encyclopedia of Type Strains, Phase IV (KMG-IV): sequencing the most valuable type-strain genomes for metagenomic binning, comparative biology and taxonomic classification.</title>
        <authorList>
            <person name="Goeker M."/>
        </authorList>
    </citation>
    <scope>NUCLEOTIDE SEQUENCE [LARGE SCALE GENOMIC DNA]</scope>
    <source>
        <strain evidence="3 4">DSM 26718</strain>
    </source>
</reference>
<dbReference type="SMART" id="SM00849">
    <property type="entry name" value="Lactamase_B"/>
    <property type="match status" value="1"/>
</dbReference>
<dbReference type="GO" id="GO:0016787">
    <property type="term" value="F:hydrolase activity"/>
    <property type="evidence" value="ECO:0007669"/>
    <property type="project" value="UniProtKB-KW"/>
</dbReference>
<evidence type="ECO:0000313" key="3">
    <source>
        <dbReference type="EMBL" id="MBB6060976.1"/>
    </source>
</evidence>
<dbReference type="PANTHER" id="PTHR42951">
    <property type="entry name" value="METALLO-BETA-LACTAMASE DOMAIN-CONTAINING"/>
    <property type="match status" value="1"/>
</dbReference>
<dbReference type="AlphaFoldDB" id="A0A7W9T3L8"/>
<dbReference type="InterPro" id="IPR001279">
    <property type="entry name" value="Metallo-B-lactamas"/>
</dbReference>
<dbReference type="SUPFAM" id="SSF56281">
    <property type="entry name" value="Metallo-hydrolase/oxidoreductase"/>
    <property type="match status" value="1"/>
</dbReference>
<comment type="caution">
    <text evidence="3">The sequence shown here is derived from an EMBL/GenBank/DDBJ whole genome shotgun (WGS) entry which is preliminary data.</text>
</comment>
<feature type="transmembrane region" description="Helical" evidence="1">
    <location>
        <begin position="300"/>
        <end position="318"/>
    </location>
</feature>
<sequence>MTNSSEEKPTANRANTPALFPVVPGIWGRRDVFANLFYVRAQEQPTTSWVLVDAGLPGSGSKVRHTAEYLFGAGNPPAAIVLTHGHFDHVGALPYLLKLWPTVTVYAHPLELPYLTGLSAYPPPDPTVGGGAMAAMSFLYPKAPLNLGNRVQPLPPDGTVPHLPGWRWLFTPGHTPGHVSFYREQDRLLLAGDAFVTTKQESAIAVWQQRQEVNGPPAYFTPNWPEAHRSVTLLAELQPLVAATGHGVPMQGEVLQRELSRLAQEFEELAVPAQGRYVGRPATADATGVVYLPPAPERRVPLWAVGAGVALVAGLYWLRGRRPAAPKGTYTGDARAYRRPGAR</sequence>
<proteinExistence type="predicted"/>
<dbReference type="RefSeq" id="WP_183405016.1">
    <property type="nucleotide sequence ID" value="NZ_JACHGG010000007.1"/>
</dbReference>
<dbReference type="CDD" id="cd07721">
    <property type="entry name" value="yflN-like_MBL-fold"/>
    <property type="match status" value="1"/>
</dbReference>
<protein>
    <submittedName>
        <fullName evidence="3">Glyoxylase-like metal-dependent hydrolase (Beta-lactamase superfamily II)</fullName>
    </submittedName>
</protein>